<keyword evidence="11" id="KW-0395">Inflammatory response</keyword>
<dbReference type="InterPro" id="IPR041075">
    <property type="entry name" value="NOD1/2_WH"/>
</dbReference>
<keyword evidence="6" id="KW-0547">Nucleotide-binding</keyword>
<dbReference type="Pfam" id="PF13516">
    <property type="entry name" value="LRR_6"/>
    <property type="match status" value="2"/>
</dbReference>
<dbReference type="Proteomes" id="UP000314986">
    <property type="component" value="Unassembled WGS sequence"/>
</dbReference>
<dbReference type="SUPFAM" id="SSF47986">
    <property type="entry name" value="DEATH domain"/>
    <property type="match status" value="1"/>
</dbReference>
<dbReference type="InterPro" id="IPR041267">
    <property type="entry name" value="NLRP_HD2"/>
</dbReference>
<dbReference type="SUPFAM" id="SSF52047">
    <property type="entry name" value="RNI-like"/>
    <property type="match status" value="1"/>
</dbReference>
<evidence type="ECO:0000313" key="15">
    <source>
        <dbReference type="Ensembl" id="ENSCMIP00000048854.1"/>
    </source>
</evidence>
<dbReference type="InterPro" id="IPR027417">
    <property type="entry name" value="P-loop_NTPase"/>
</dbReference>
<dbReference type="Pfam" id="PF00619">
    <property type="entry name" value="CARD"/>
    <property type="match status" value="1"/>
</dbReference>
<dbReference type="GO" id="GO:0005524">
    <property type="term" value="F:ATP binding"/>
    <property type="evidence" value="ECO:0007669"/>
    <property type="project" value="UniProtKB-KW"/>
</dbReference>
<dbReference type="PANTHER" id="PTHR45690">
    <property type="entry name" value="NACHT, LRR AND PYD DOMAINS-CONTAINING PROTEIN 12"/>
    <property type="match status" value="1"/>
</dbReference>
<dbReference type="Pfam" id="PF17776">
    <property type="entry name" value="NLRC4_HD2"/>
    <property type="match status" value="1"/>
</dbReference>
<comment type="subcellular location">
    <subcellularLocation>
        <location evidence="1">Inflammasome</location>
    </subcellularLocation>
</comment>
<evidence type="ECO:0000256" key="1">
    <source>
        <dbReference type="ARBA" id="ARBA00004110"/>
    </source>
</evidence>
<evidence type="ECO:0000256" key="10">
    <source>
        <dbReference type="ARBA" id="ARBA00022859"/>
    </source>
</evidence>
<dbReference type="InterPro" id="IPR032675">
    <property type="entry name" value="LRR_dom_sf"/>
</dbReference>
<gene>
    <name evidence="15" type="primary">LOC103176241</name>
</gene>
<evidence type="ECO:0000256" key="5">
    <source>
        <dbReference type="ARBA" id="ARBA00022737"/>
    </source>
</evidence>
<dbReference type="InterPro" id="IPR011029">
    <property type="entry name" value="DEATH-like_dom_sf"/>
</dbReference>
<accession>A0A4W3JZ79</accession>
<comment type="similarity">
    <text evidence="2">Belongs to the NLRP family.</text>
</comment>
<dbReference type="OMA" id="AHWGMEK"/>
<evidence type="ECO:0000256" key="12">
    <source>
        <dbReference type="ARBA" id="ARBA00023233"/>
    </source>
</evidence>
<dbReference type="STRING" id="7868.ENSCMIP00000048854"/>
<dbReference type="Pfam" id="PF17779">
    <property type="entry name" value="WHD_NOD2"/>
    <property type="match status" value="1"/>
</dbReference>
<reference evidence="15" key="4">
    <citation type="submission" date="2025-08" db="UniProtKB">
        <authorList>
            <consortium name="Ensembl"/>
        </authorList>
    </citation>
    <scope>IDENTIFICATION</scope>
</reference>
<keyword evidence="5" id="KW-0677">Repeat</keyword>
<protein>
    <submittedName>
        <fullName evidence="15">Nucleotide binding oligomerization domain containing 1</fullName>
    </submittedName>
</protein>
<dbReference type="PANTHER" id="PTHR45690:SF19">
    <property type="entry name" value="NACHT, LRR AND PYD DOMAINS-CONTAINING PROTEIN 3"/>
    <property type="match status" value="1"/>
</dbReference>
<reference evidence="16" key="2">
    <citation type="journal article" date="2007" name="PLoS Biol.">
        <title>Survey sequencing and comparative analysis of the elephant shark (Callorhinchus milii) genome.</title>
        <authorList>
            <person name="Venkatesh B."/>
            <person name="Kirkness E.F."/>
            <person name="Loh Y.H."/>
            <person name="Halpern A.L."/>
            <person name="Lee A.P."/>
            <person name="Johnson J."/>
            <person name="Dandona N."/>
            <person name="Viswanathan L.D."/>
            <person name="Tay A."/>
            <person name="Venter J.C."/>
            <person name="Strausberg R.L."/>
            <person name="Brenner S."/>
        </authorList>
    </citation>
    <scope>NUCLEOTIDE SEQUENCE [LARGE SCALE GENOMIC DNA]</scope>
</reference>
<reference evidence="16" key="3">
    <citation type="journal article" date="2014" name="Nature">
        <title>Elephant shark genome provides unique insights into gnathostome evolution.</title>
        <authorList>
            <consortium name="International Elephant Shark Genome Sequencing Consortium"/>
            <person name="Venkatesh B."/>
            <person name="Lee A.P."/>
            <person name="Ravi V."/>
            <person name="Maurya A.K."/>
            <person name="Lian M.M."/>
            <person name="Swann J.B."/>
            <person name="Ohta Y."/>
            <person name="Flajnik M.F."/>
            <person name="Sutoh Y."/>
            <person name="Kasahara M."/>
            <person name="Hoon S."/>
            <person name="Gangu V."/>
            <person name="Roy S.W."/>
            <person name="Irimia M."/>
            <person name="Korzh V."/>
            <person name="Kondrychyn I."/>
            <person name="Lim Z.W."/>
            <person name="Tay B.H."/>
            <person name="Tohari S."/>
            <person name="Kong K.W."/>
            <person name="Ho S."/>
            <person name="Lorente-Galdos B."/>
            <person name="Quilez J."/>
            <person name="Marques-Bonet T."/>
            <person name="Raney B.J."/>
            <person name="Ingham P.W."/>
            <person name="Tay A."/>
            <person name="Hillier L.W."/>
            <person name="Minx P."/>
            <person name="Boehm T."/>
            <person name="Wilson R.K."/>
            <person name="Brenner S."/>
            <person name="Warren W.C."/>
        </authorList>
    </citation>
    <scope>NUCLEOTIDE SEQUENCE [LARGE SCALE GENOMIC DNA]</scope>
</reference>
<dbReference type="InParanoid" id="A0A4W3JZ79"/>
<dbReference type="FunCoup" id="A0A4W3JZ79">
    <property type="interactions" value="139"/>
</dbReference>
<evidence type="ECO:0000259" key="13">
    <source>
        <dbReference type="PROSITE" id="PS50209"/>
    </source>
</evidence>
<sequence>HSIFTCSKVISPSIAKQSFIKLLKLHREVLVSCIKNTECVLNNLVKEEFFTNEDAELSQQHPTQTAKVRKILDLIENKGEETAEYFLHILHQASEVYTALSPWLKEIGYQPSEHVQSKSVTITDAVFQYIRKMKLDLQQDTTYVTSYAQKQDTLFEDTYTETLMELINNVNEPKGMLSCLDELFSALGVISEESETVIVTGDAGVGKSILLQKLQSLWSKGELCADVKFFFKFRCRIFNSFKEEDKISLKDLLFKYNCYPDRDVDEIFRYICQHAESVLFTLDGFDEINIDCSKKVLTARTGTILPLRIVRKKVVLKGFSKDNLLQYLKKFFKNKNYQSSVLTQLEANPHLCTLCSVPLFCWIIFKCYEHILNMPDTYQLSDYITLTDVYLLMLEVFLNRSSKVTLNRRNKSPTETFRMRRDSLMRFGKLAKEGIENRNFLFNQEQITEADISEQDLQLGFIKAAGHYDGLGNQTTYEFLHLTLQSFFTAFCLVIDDEISVKEMINFFAERDKYRIEEKGSVFALQCLGSNRNQKKDPFESTEHYQFTVLFLCGLVSKSNRDVFKHLAPAGIIQKKRLALKSYLAKEVRSHLKSLPRSQLEEYSRVQALPQFVWLMRYIFETQSEEVAKLAAKGICADYLKLTFCNACSADCSAVANILQHRKEQIALELDNNNINDYGVKELIPCFSKLTVVRLSVNQVTDDGAKVLADELTKYKIIKFLGLYRNQITDVGAQYIARVVEECSSLRTLKIGLNKLTSKGGILLAQAIQKNKAFRDIGMWGNKIGDPGAVAFAEALRHHPALYELSLAGNDISADGGKILAAALEQNNCLQIFWMTENQLNDEAAERMAVMLKVNRSLRHLW</sequence>
<dbReference type="GO" id="GO:0045087">
    <property type="term" value="P:innate immune response"/>
    <property type="evidence" value="ECO:0007669"/>
    <property type="project" value="UniProtKB-KW"/>
</dbReference>
<feature type="domain" description="NACHT" evidence="14">
    <location>
        <begin position="195"/>
        <end position="288"/>
    </location>
</feature>
<keyword evidence="7" id="KW-0378">Hydrolase</keyword>
<evidence type="ECO:0000256" key="11">
    <source>
        <dbReference type="ARBA" id="ARBA00023198"/>
    </source>
</evidence>
<name>A0A4W3JZ79_CALMI</name>
<dbReference type="PROSITE" id="PS50209">
    <property type="entry name" value="CARD"/>
    <property type="match status" value="1"/>
</dbReference>
<evidence type="ECO:0000313" key="16">
    <source>
        <dbReference type="Proteomes" id="UP000314986"/>
    </source>
</evidence>
<evidence type="ECO:0000256" key="2">
    <source>
        <dbReference type="ARBA" id="ARBA00008665"/>
    </source>
</evidence>
<organism evidence="15 16">
    <name type="scientific">Callorhinchus milii</name>
    <name type="common">Ghost shark</name>
    <dbReference type="NCBI Taxonomy" id="7868"/>
    <lineage>
        <taxon>Eukaryota</taxon>
        <taxon>Metazoa</taxon>
        <taxon>Chordata</taxon>
        <taxon>Craniata</taxon>
        <taxon>Vertebrata</taxon>
        <taxon>Chondrichthyes</taxon>
        <taxon>Holocephali</taxon>
        <taxon>Chimaeriformes</taxon>
        <taxon>Callorhinchidae</taxon>
        <taxon>Callorhinchus</taxon>
    </lineage>
</organism>
<keyword evidence="16" id="KW-1185">Reference proteome</keyword>
<dbReference type="AlphaFoldDB" id="A0A4W3JZ79"/>
<dbReference type="InterPro" id="IPR001315">
    <property type="entry name" value="CARD"/>
</dbReference>
<dbReference type="Gene3D" id="3.40.50.300">
    <property type="entry name" value="P-loop containing nucleotide triphosphate hydrolases"/>
    <property type="match status" value="1"/>
</dbReference>
<dbReference type="GO" id="GO:0006954">
    <property type="term" value="P:inflammatory response"/>
    <property type="evidence" value="ECO:0007669"/>
    <property type="project" value="UniProtKB-KW"/>
</dbReference>
<dbReference type="SUPFAM" id="SSF52540">
    <property type="entry name" value="P-loop containing nucleoside triphosphate hydrolases"/>
    <property type="match status" value="1"/>
</dbReference>
<dbReference type="InterPro" id="IPR050637">
    <property type="entry name" value="NLRP_innate_immun_reg"/>
</dbReference>
<dbReference type="Pfam" id="PF05729">
    <property type="entry name" value="NACHT"/>
    <property type="match status" value="1"/>
</dbReference>
<evidence type="ECO:0000256" key="7">
    <source>
        <dbReference type="ARBA" id="ARBA00022801"/>
    </source>
</evidence>
<evidence type="ECO:0000256" key="9">
    <source>
        <dbReference type="ARBA" id="ARBA00022843"/>
    </source>
</evidence>
<evidence type="ECO:0000256" key="3">
    <source>
        <dbReference type="ARBA" id="ARBA00022490"/>
    </source>
</evidence>
<evidence type="ECO:0000256" key="4">
    <source>
        <dbReference type="ARBA" id="ARBA00022588"/>
    </source>
</evidence>
<keyword evidence="10" id="KW-0391">Immunity</keyword>
<keyword evidence="12" id="KW-1271">Inflammasome</keyword>
<dbReference type="GO" id="GO:0042981">
    <property type="term" value="P:regulation of apoptotic process"/>
    <property type="evidence" value="ECO:0007669"/>
    <property type="project" value="InterPro"/>
</dbReference>
<dbReference type="GeneTree" id="ENSGT00940000157845"/>
<dbReference type="SMART" id="SM00368">
    <property type="entry name" value="LRR_RI"/>
    <property type="match status" value="6"/>
</dbReference>
<evidence type="ECO:0000256" key="8">
    <source>
        <dbReference type="ARBA" id="ARBA00022840"/>
    </source>
</evidence>
<dbReference type="Ensembl" id="ENSCMIT00000049532.1">
    <property type="protein sequence ID" value="ENSCMIP00000048854.1"/>
    <property type="gene ID" value="ENSCMIG00000019934.1"/>
</dbReference>
<dbReference type="GO" id="GO:0061702">
    <property type="term" value="C:canonical inflammasome complex"/>
    <property type="evidence" value="ECO:0007669"/>
    <property type="project" value="UniProtKB-SubCell"/>
</dbReference>
<evidence type="ECO:0000256" key="6">
    <source>
        <dbReference type="ARBA" id="ARBA00022741"/>
    </source>
</evidence>
<keyword evidence="9" id="KW-0832">Ubl conjugation</keyword>
<dbReference type="Gene3D" id="1.10.533.10">
    <property type="entry name" value="Death Domain, Fas"/>
    <property type="match status" value="1"/>
</dbReference>
<reference evidence="15" key="5">
    <citation type="submission" date="2025-09" db="UniProtKB">
        <authorList>
            <consortium name="Ensembl"/>
        </authorList>
    </citation>
    <scope>IDENTIFICATION</scope>
</reference>
<dbReference type="InterPro" id="IPR007111">
    <property type="entry name" value="NACHT_NTPase"/>
</dbReference>
<evidence type="ECO:0000259" key="14">
    <source>
        <dbReference type="PROSITE" id="PS50837"/>
    </source>
</evidence>
<dbReference type="InterPro" id="IPR001611">
    <property type="entry name" value="Leu-rich_rpt"/>
</dbReference>
<keyword evidence="3" id="KW-0963">Cytoplasm</keyword>
<dbReference type="Gene3D" id="3.80.10.10">
    <property type="entry name" value="Ribonuclease Inhibitor"/>
    <property type="match status" value="1"/>
</dbReference>
<keyword evidence="8" id="KW-0067">ATP-binding</keyword>
<feature type="domain" description="CARD" evidence="13">
    <location>
        <begin position="15"/>
        <end position="92"/>
    </location>
</feature>
<dbReference type="PROSITE" id="PS50837">
    <property type="entry name" value="NACHT"/>
    <property type="match status" value="1"/>
</dbReference>
<reference evidence="16" key="1">
    <citation type="journal article" date="2006" name="Science">
        <title>Ancient noncoding elements conserved in the human genome.</title>
        <authorList>
            <person name="Venkatesh B."/>
            <person name="Kirkness E.F."/>
            <person name="Loh Y.H."/>
            <person name="Halpern A.L."/>
            <person name="Lee A.P."/>
            <person name="Johnson J."/>
            <person name="Dandona N."/>
            <person name="Viswanathan L.D."/>
            <person name="Tay A."/>
            <person name="Venter J.C."/>
            <person name="Strausberg R.L."/>
            <person name="Brenner S."/>
        </authorList>
    </citation>
    <scope>NUCLEOTIDE SEQUENCE [LARGE SCALE GENOMIC DNA]</scope>
</reference>
<proteinExistence type="inferred from homology"/>
<keyword evidence="4" id="KW-0399">Innate immunity</keyword>